<evidence type="ECO:0000313" key="13">
    <source>
        <dbReference type="EnsemblMetazoa" id="SCAU006148-PA"/>
    </source>
</evidence>
<organism evidence="13 14">
    <name type="scientific">Stomoxys calcitrans</name>
    <name type="common">Stable fly</name>
    <name type="synonym">Conops calcitrans</name>
    <dbReference type="NCBI Taxonomy" id="35570"/>
    <lineage>
        <taxon>Eukaryota</taxon>
        <taxon>Metazoa</taxon>
        <taxon>Ecdysozoa</taxon>
        <taxon>Arthropoda</taxon>
        <taxon>Hexapoda</taxon>
        <taxon>Insecta</taxon>
        <taxon>Pterygota</taxon>
        <taxon>Neoptera</taxon>
        <taxon>Endopterygota</taxon>
        <taxon>Diptera</taxon>
        <taxon>Brachycera</taxon>
        <taxon>Muscomorpha</taxon>
        <taxon>Muscoidea</taxon>
        <taxon>Muscidae</taxon>
        <taxon>Stomoxys</taxon>
    </lineage>
</organism>
<keyword evidence="14" id="KW-1185">Reference proteome</keyword>
<sequence length="732" mass="83530">MLERQIFLSALLALILASQAYAAKANRNQQQTKQRQAQNYQNTVPIGPPVPEFQTIKERHYTSGEMLKLMNLEGDPCMDFYDYVCGNWLQAQNVSESEENQIITLNNRMELNVIRLLQRKFEYTNNTNSVVYKFYRSCISATEEDQRAFAKGFVSSYGGLPDIKDTWRERSYQWNDIIAKLKLDYNLDILITFSNLPNGRPVLSEPQSTILPTELCNSEAASQIDEKDEIFDAIQMDIKDKLQAWFAFEEADATRLAGDIQRFEFDLCKYMRKSELLNVAPPGEEETAAEDNSTARGPGVRNRAQNRNNAELENNPRLNNFVSQMLGLAQGQARSEFEATSSAEYLQYLISINGRKPSFANYIIYRALSELTLPVGQPPEERQTFCIRKAMQTFPEYVGNLYQSSIGGRFKDFMKQDIASIFREIKEAVPRNMKKYVDSLQVSEPLYAAGPATEPQSVVISVNGNYWEILKSVIITNNQQQAPQMGATGQQRGRSNTPLPSVTNVVEAFATNLASNEKHIQFGYGLLKPPFYFYNYPRSLKYSSLGFVLARELVKRYIDEQQSLEGRALSSYAQLDLNEFLTNRACFRSQVSGYFFNTPDEFRNGTQLKEIMADASALSIAFLAYNNWLEKQDALSPELKFETMPNMNFSNTQLFFINFAQMRCSAKYTKEEGAGEFLEYFPRDLNTLERWNVNGPLSNDMEFGLDFNCPLGSEMNFGDKCSIISNEFKSGY</sequence>
<feature type="region of interest" description="Disordered" evidence="9">
    <location>
        <begin position="281"/>
        <end position="314"/>
    </location>
</feature>
<dbReference type="GO" id="GO:0005886">
    <property type="term" value="C:plasma membrane"/>
    <property type="evidence" value="ECO:0007669"/>
    <property type="project" value="UniProtKB-SubCell"/>
</dbReference>
<comment type="similarity">
    <text evidence="3">Belongs to the peptidase M13 family.</text>
</comment>
<keyword evidence="10" id="KW-0732">Signal</keyword>
<dbReference type="SUPFAM" id="SSF55486">
    <property type="entry name" value="Metalloproteases ('zincins'), catalytic domain"/>
    <property type="match status" value="1"/>
</dbReference>
<feature type="compositionally biased region" description="Polar residues" evidence="9">
    <location>
        <begin position="303"/>
        <end position="314"/>
    </location>
</feature>
<evidence type="ECO:0000256" key="7">
    <source>
        <dbReference type="ARBA" id="ARBA00022833"/>
    </source>
</evidence>
<dbReference type="InterPro" id="IPR024079">
    <property type="entry name" value="MetalloPept_cat_dom_sf"/>
</dbReference>
<dbReference type="Proteomes" id="UP000095300">
    <property type="component" value="Unassembled WGS sequence"/>
</dbReference>
<feature type="chain" id="PRO_5009326412" description="Peptidase M13 N-terminal domain-containing protein" evidence="10">
    <location>
        <begin position="23"/>
        <end position="732"/>
    </location>
</feature>
<evidence type="ECO:0000256" key="10">
    <source>
        <dbReference type="SAM" id="SignalP"/>
    </source>
</evidence>
<evidence type="ECO:0000256" key="5">
    <source>
        <dbReference type="ARBA" id="ARBA00022723"/>
    </source>
</evidence>
<keyword evidence="6" id="KW-0378">Hydrolase</keyword>
<dbReference type="VEuPathDB" id="VectorBase:SCAU006148"/>
<dbReference type="PROSITE" id="PS51885">
    <property type="entry name" value="NEPRILYSIN"/>
    <property type="match status" value="1"/>
</dbReference>
<evidence type="ECO:0000259" key="11">
    <source>
        <dbReference type="Pfam" id="PF01431"/>
    </source>
</evidence>
<evidence type="ECO:0000256" key="3">
    <source>
        <dbReference type="ARBA" id="ARBA00007357"/>
    </source>
</evidence>
<dbReference type="EnsemblMetazoa" id="SCAU006148-RA">
    <property type="protein sequence ID" value="SCAU006148-PA"/>
    <property type="gene ID" value="SCAU006148"/>
</dbReference>
<evidence type="ECO:0000313" key="14">
    <source>
        <dbReference type="Proteomes" id="UP000095300"/>
    </source>
</evidence>
<dbReference type="AlphaFoldDB" id="A0A1I8P9W3"/>
<feature type="domain" description="Peptidase M13 C-terminal" evidence="11">
    <location>
        <begin position="516"/>
        <end position="723"/>
    </location>
</feature>
<evidence type="ECO:0000259" key="12">
    <source>
        <dbReference type="Pfam" id="PF05649"/>
    </source>
</evidence>
<keyword evidence="4" id="KW-0645">Protease</keyword>
<evidence type="ECO:0000256" key="6">
    <source>
        <dbReference type="ARBA" id="ARBA00022801"/>
    </source>
</evidence>
<dbReference type="GO" id="GO:0016485">
    <property type="term" value="P:protein processing"/>
    <property type="evidence" value="ECO:0007669"/>
    <property type="project" value="TreeGrafter"/>
</dbReference>
<reference evidence="13" key="1">
    <citation type="submission" date="2020-05" db="UniProtKB">
        <authorList>
            <consortium name="EnsemblMetazoa"/>
        </authorList>
    </citation>
    <scope>IDENTIFICATION</scope>
    <source>
        <strain evidence="13">USDA</strain>
    </source>
</reference>
<evidence type="ECO:0000256" key="1">
    <source>
        <dbReference type="ARBA" id="ARBA00001947"/>
    </source>
</evidence>
<dbReference type="GO" id="GO:0004222">
    <property type="term" value="F:metalloendopeptidase activity"/>
    <property type="evidence" value="ECO:0007669"/>
    <property type="project" value="InterPro"/>
</dbReference>
<feature type="signal peptide" evidence="10">
    <location>
        <begin position="1"/>
        <end position="22"/>
    </location>
</feature>
<dbReference type="PANTHER" id="PTHR11733">
    <property type="entry name" value="ZINC METALLOPROTEASE FAMILY M13 NEPRILYSIN-RELATED"/>
    <property type="match status" value="1"/>
</dbReference>
<dbReference type="InterPro" id="IPR008753">
    <property type="entry name" value="Peptidase_M13_N"/>
</dbReference>
<dbReference type="InterPro" id="IPR042089">
    <property type="entry name" value="Peptidase_M13_dom_2"/>
</dbReference>
<proteinExistence type="inferred from homology"/>
<keyword evidence="5" id="KW-0479">Metal-binding</keyword>
<evidence type="ECO:0000256" key="4">
    <source>
        <dbReference type="ARBA" id="ARBA00022670"/>
    </source>
</evidence>
<evidence type="ECO:0008006" key="15">
    <source>
        <dbReference type="Google" id="ProtNLM"/>
    </source>
</evidence>
<keyword evidence="8" id="KW-0482">Metalloprotease</keyword>
<dbReference type="InterPro" id="IPR018497">
    <property type="entry name" value="Peptidase_M13_C"/>
</dbReference>
<dbReference type="InterPro" id="IPR000718">
    <property type="entry name" value="Peptidase_M13"/>
</dbReference>
<protein>
    <recommendedName>
        <fullName evidence="15">Peptidase M13 N-terminal domain-containing protein</fullName>
    </recommendedName>
</protein>
<name>A0A1I8P9W3_STOCA</name>
<dbReference type="Pfam" id="PF01431">
    <property type="entry name" value="Peptidase_M13"/>
    <property type="match status" value="1"/>
</dbReference>
<dbReference type="GO" id="GO:0046872">
    <property type="term" value="F:metal ion binding"/>
    <property type="evidence" value="ECO:0007669"/>
    <property type="project" value="UniProtKB-KW"/>
</dbReference>
<feature type="domain" description="Peptidase M13 N-terminal" evidence="12">
    <location>
        <begin position="76"/>
        <end position="433"/>
    </location>
</feature>
<keyword evidence="7" id="KW-0862">Zinc</keyword>
<dbReference type="PANTHER" id="PTHR11733:SF240">
    <property type="entry name" value="GH14155P-RELATED"/>
    <property type="match status" value="1"/>
</dbReference>
<dbReference type="Pfam" id="PF05649">
    <property type="entry name" value="Peptidase_M13_N"/>
    <property type="match status" value="1"/>
</dbReference>
<evidence type="ECO:0000256" key="2">
    <source>
        <dbReference type="ARBA" id="ARBA00004401"/>
    </source>
</evidence>
<dbReference type="Gene3D" id="1.10.1380.10">
    <property type="entry name" value="Neutral endopeptidase , domain2"/>
    <property type="match status" value="2"/>
</dbReference>
<comment type="cofactor">
    <cofactor evidence="1">
        <name>Zn(2+)</name>
        <dbReference type="ChEBI" id="CHEBI:29105"/>
    </cofactor>
</comment>
<dbReference type="KEGG" id="scac:106095681"/>
<dbReference type="OrthoDB" id="6696837at2759"/>
<accession>A0A1I8P9W3</accession>
<comment type="subcellular location">
    <subcellularLocation>
        <location evidence="2">Cell membrane</location>
        <topology evidence="2">Single-pass type II membrane protein</topology>
    </subcellularLocation>
</comment>
<evidence type="ECO:0000256" key="8">
    <source>
        <dbReference type="ARBA" id="ARBA00023049"/>
    </source>
</evidence>
<dbReference type="Gene3D" id="3.40.390.10">
    <property type="entry name" value="Collagenase (Catalytic Domain)"/>
    <property type="match status" value="2"/>
</dbReference>
<evidence type="ECO:0000256" key="9">
    <source>
        <dbReference type="SAM" id="MobiDB-lite"/>
    </source>
</evidence>
<gene>
    <name evidence="13" type="primary">106095681</name>
</gene>